<protein>
    <recommendedName>
        <fullName evidence="4">Poly A polymerase head domain-containing protein</fullName>
    </recommendedName>
</protein>
<dbReference type="EMBL" id="CABFPH010000025">
    <property type="protein sequence ID" value="VUD71611.1"/>
    <property type="molecule type" value="Genomic_DNA"/>
</dbReference>
<evidence type="ECO:0000256" key="1">
    <source>
        <dbReference type="SAM" id="MobiDB-lite"/>
    </source>
</evidence>
<dbReference type="RefSeq" id="WP_244612669.1">
    <property type="nucleotide sequence ID" value="NZ_CABFPH010000025.1"/>
</dbReference>
<accession>A0A509EBN1</accession>
<dbReference type="AlphaFoldDB" id="A0A509EBN1"/>
<sequence length="266" mass="28788">MADPGRRARDGAELGRRMRAFLADEARGGDEIADLIGHLGQAGEVAIFGGMPRDIAWGGADAFGSDVDLVVDTAPGRLAELLRDGRAVRNRFGGYRIAGRRHSYDVWALPSTWAVRTGHVRATRLADLVHTTFFDRDAVLYLCGCHRVHHGPRFAAWLGHGTVDINLEEDPNPRGTALRALRILLEPGQAVGPRLADYLRRMATAPGHHLDADTVSRLAAAANLASAPSRPVGPVAQRRCSPAEGRARARDWRADPAGRRGGRGER</sequence>
<name>A0A509EBN1_9HYPH</name>
<proteinExistence type="predicted"/>
<evidence type="ECO:0000313" key="3">
    <source>
        <dbReference type="Proteomes" id="UP000410984"/>
    </source>
</evidence>
<feature type="region of interest" description="Disordered" evidence="1">
    <location>
        <begin position="226"/>
        <end position="266"/>
    </location>
</feature>
<evidence type="ECO:0000313" key="2">
    <source>
        <dbReference type="EMBL" id="VUD71611.1"/>
    </source>
</evidence>
<gene>
    <name evidence="2" type="ORF">MET9862_02194</name>
</gene>
<evidence type="ECO:0008006" key="4">
    <source>
        <dbReference type="Google" id="ProtNLM"/>
    </source>
</evidence>
<feature type="compositionally biased region" description="Basic and acidic residues" evidence="1">
    <location>
        <begin position="245"/>
        <end position="266"/>
    </location>
</feature>
<keyword evidence="3" id="KW-1185">Reference proteome</keyword>
<organism evidence="2 3">
    <name type="scientific">Methylobacterium symbioticum</name>
    <dbReference type="NCBI Taxonomy" id="2584084"/>
    <lineage>
        <taxon>Bacteria</taxon>
        <taxon>Pseudomonadati</taxon>
        <taxon>Pseudomonadota</taxon>
        <taxon>Alphaproteobacteria</taxon>
        <taxon>Hyphomicrobiales</taxon>
        <taxon>Methylobacteriaceae</taxon>
        <taxon>Methylobacterium</taxon>
    </lineage>
</organism>
<reference evidence="2 3" key="1">
    <citation type="submission" date="2019-06" db="EMBL/GenBank/DDBJ databases">
        <authorList>
            <person name="Rodrigo-Torres L."/>
            <person name="Arahal R. D."/>
            <person name="Lucena T."/>
        </authorList>
    </citation>
    <scope>NUCLEOTIDE SEQUENCE [LARGE SCALE GENOMIC DNA]</scope>
    <source>
        <strain evidence="2 3">SB0023/3</strain>
    </source>
</reference>
<dbReference type="Proteomes" id="UP000410984">
    <property type="component" value="Unassembled WGS sequence"/>
</dbReference>